<organism evidence="2 3">
    <name type="scientific">Rhizoctonia solani AG-3 Rhs1AP</name>
    <dbReference type="NCBI Taxonomy" id="1086054"/>
    <lineage>
        <taxon>Eukaryota</taxon>
        <taxon>Fungi</taxon>
        <taxon>Dikarya</taxon>
        <taxon>Basidiomycota</taxon>
        <taxon>Agaricomycotina</taxon>
        <taxon>Agaricomycetes</taxon>
        <taxon>Cantharellales</taxon>
        <taxon>Ceratobasidiaceae</taxon>
        <taxon>Rhizoctonia</taxon>
    </lineage>
</organism>
<dbReference type="EMBL" id="JATN01000322">
    <property type="protein sequence ID" value="EUC56463.1"/>
    <property type="molecule type" value="Genomic_DNA"/>
</dbReference>
<reference evidence="3" key="1">
    <citation type="journal article" date="2014" name="Genome Announc.">
        <title>Draft genome sequence of the plant-pathogenic soil fungus Rhizoctonia solani anastomosis group 3 strain Rhs1AP.</title>
        <authorList>
            <person name="Cubeta M.A."/>
            <person name="Thomas E."/>
            <person name="Dean R.A."/>
            <person name="Jabaji S."/>
            <person name="Neate S.M."/>
            <person name="Tavantzis S."/>
            <person name="Toda T."/>
            <person name="Vilgalys R."/>
            <person name="Bharathan N."/>
            <person name="Fedorova-Abrams N."/>
            <person name="Pakala S.B."/>
            <person name="Pakala S.M."/>
            <person name="Zafar N."/>
            <person name="Joardar V."/>
            <person name="Losada L."/>
            <person name="Nierman W.C."/>
        </authorList>
    </citation>
    <scope>NUCLEOTIDE SEQUENCE [LARGE SCALE GENOMIC DNA]</scope>
    <source>
        <strain evidence="3">AG-3</strain>
    </source>
</reference>
<dbReference type="Pfam" id="PF07876">
    <property type="entry name" value="Dabb"/>
    <property type="match status" value="1"/>
</dbReference>
<comment type="caution">
    <text evidence="2">The sequence shown here is derived from an EMBL/GenBank/DDBJ whole genome shotgun (WGS) entry which is preliminary data.</text>
</comment>
<protein>
    <submittedName>
        <fullName evidence="2">Stress responsive A/B barrel domain protein</fullName>
    </submittedName>
</protein>
<gene>
    <name evidence="2" type="ORF">RSOL_179770</name>
</gene>
<evidence type="ECO:0000313" key="2">
    <source>
        <dbReference type="EMBL" id="EUC56463.1"/>
    </source>
</evidence>
<feature type="non-terminal residue" evidence="2">
    <location>
        <position position="85"/>
    </location>
</feature>
<evidence type="ECO:0000259" key="1">
    <source>
        <dbReference type="PROSITE" id="PS51502"/>
    </source>
</evidence>
<name>X8J285_9AGAM</name>
<dbReference type="Gene3D" id="3.30.70.100">
    <property type="match status" value="1"/>
</dbReference>
<feature type="domain" description="Stress-response A/B barrel" evidence="1">
    <location>
        <begin position="1"/>
        <end position="77"/>
    </location>
</feature>
<dbReference type="InterPro" id="IPR011008">
    <property type="entry name" value="Dimeric_a/b-barrel"/>
</dbReference>
<dbReference type="Proteomes" id="UP000030108">
    <property type="component" value="Unassembled WGS sequence"/>
</dbReference>
<sequence>MIVHFAAFIFKQEFKAEEPQKEAREKITEALSKINVPALIVRFEDEDALKRYAVDPEHKKAQEVIKRYANLEDTLDYDLTINGEW</sequence>
<dbReference type="SUPFAM" id="SSF54909">
    <property type="entry name" value="Dimeric alpha+beta barrel"/>
    <property type="match status" value="1"/>
</dbReference>
<dbReference type="AlphaFoldDB" id="X8J285"/>
<evidence type="ECO:0000313" key="3">
    <source>
        <dbReference type="Proteomes" id="UP000030108"/>
    </source>
</evidence>
<accession>X8J285</accession>
<dbReference type="InterPro" id="IPR013097">
    <property type="entry name" value="Dabb"/>
</dbReference>
<proteinExistence type="predicted"/>
<dbReference type="PROSITE" id="PS51502">
    <property type="entry name" value="S_R_A_B_BARREL"/>
    <property type="match status" value="1"/>
</dbReference>